<feature type="non-terminal residue" evidence="3">
    <location>
        <position position="1"/>
    </location>
</feature>
<evidence type="ECO:0000256" key="2">
    <source>
        <dbReference type="SAM" id="Phobius"/>
    </source>
</evidence>
<evidence type="ECO:0000313" key="3">
    <source>
        <dbReference type="EMBL" id="CDW50523.1"/>
    </source>
</evidence>
<accession>A0A0K2VJ81</accession>
<feature type="transmembrane region" description="Helical" evidence="2">
    <location>
        <begin position="68"/>
        <end position="89"/>
    </location>
</feature>
<keyword evidence="2" id="KW-0812">Transmembrane</keyword>
<organism evidence="3">
    <name type="scientific">Lepeophtheirus salmonis</name>
    <name type="common">Salmon louse</name>
    <name type="synonym">Caligus salmonis</name>
    <dbReference type="NCBI Taxonomy" id="72036"/>
    <lineage>
        <taxon>Eukaryota</taxon>
        <taxon>Metazoa</taxon>
        <taxon>Ecdysozoa</taxon>
        <taxon>Arthropoda</taxon>
        <taxon>Crustacea</taxon>
        <taxon>Multicrustacea</taxon>
        <taxon>Hexanauplia</taxon>
        <taxon>Copepoda</taxon>
        <taxon>Siphonostomatoida</taxon>
        <taxon>Caligidae</taxon>
        <taxon>Lepeophtheirus</taxon>
    </lineage>
</organism>
<sequence length="192" mass="21762">VISSIVLSCLFLGSCVTILVMGIIDKFGNLNPWNEFTKIYQHSNNSSSLLPRSKDLTFHMFFTPVPDILYVIVTSISAICATISLLLLLHLCIFHIYIKAHGLTTFEYLRNTRLLEERHKTQISNPSSSHESCPFFRKKKVYPEAMKNNDINMISKDRLESPSQMNGNKGSSPHVIQLSPLKERTHVQSSPL</sequence>
<dbReference type="AlphaFoldDB" id="A0A0K2VJ81"/>
<name>A0A0K2VJ81_LEPSM</name>
<dbReference type="EMBL" id="HACA01033162">
    <property type="protein sequence ID" value="CDW50523.1"/>
    <property type="molecule type" value="Transcribed_RNA"/>
</dbReference>
<feature type="region of interest" description="Disordered" evidence="1">
    <location>
        <begin position="158"/>
        <end position="192"/>
    </location>
</feature>
<proteinExistence type="predicted"/>
<reference evidence="3" key="1">
    <citation type="submission" date="2014-05" db="EMBL/GenBank/DDBJ databases">
        <authorList>
            <person name="Chronopoulou M."/>
        </authorList>
    </citation>
    <scope>NUCLEOTIDE SEQUENCE</scope>
    <source>
        <tissue evidence="3">Whole organism</tissue>
    </source>
</reference>
<keyword evidence="2" id="KW-0472">Membrane</keyword>
<evidence type="ECO:0000256" key="1">
    <source>
        <dbReference type="SAM" id="MobiDB-lite"/>
    </source>
</evidence>
<keyword evidence="2" id="KW-1133">Transmembrane helix</keyword>
<feature type="transmembrane region" description="Helical" evidence="2">
    <location>
        <begin position="5"/>
        <end position="24"/>
    </location>
</feature>
<feature type="compositionally biased region" description="Polar residues" evidence="1">
    <location>
        <begin position="161"/>
        <end position="171"/>
    </location>
</feature>
<protein>
    <submittedName>
        <fullName evidence="3">Uncharacterized protein</fullName>
    </submittedName>
</protein>
<dbReference type="OrthoDB" id="272303at2759"/>